<dbReference type="EMBL" id="CP032097">
    <property type="protein sequence ID" value="AXX95045.1"/>
    <property type="molecule type" value="Genomic_DNA"/>
</dbReference>
<protein>
    <submittedName>
        <fullName evidence="2">Malate dehydrogenase</fullName>
    </submittedName>
</protein>
<evidence type="ECO:0000313" key="1">
    <source>
        <dbReference type="EMBL" id="AXX95045.1"/>
    </source>
</evidence>
<reference evidence="2 4" key="1">
    <citation type="submission" date="2017-09" db="EMBL/GenBank/DDBJ databases">
        <title>Genomics of the genus Arcobacter.</title>
        <authorList>
            <person name="Perez-Cataluna A."/>
            <person name="Figueras M.J."/>
            <person name="Salas-Masso N."/>
        </authorList>
    </citation>
    <scope>NUCLEOTIDE SEQUENCE [LARGE SCALE GENOMIC DNA]</scope>
    <source>
        <strain evidence="2 4">CECT 7837</strain>
    </source>
</reference>
<dbReference type="OrthoDB" id="5347067at2"/>
<dbReference type="RefSeq" id="WP_118917237.1">
    <property type="nucleotide sequence ID" value="NZ_CP032097.1"/>
</dbReference>
<gene>
    <name evidence="1" type="ORF">AELL_1382</name>
    <name evidence="2" type="ORF">CP962_08445</name>
</gene>
<evidence type="ECO:0000313" key="2">
    <source>
        <dbReference type="EMBL" id="RXI30366.1"/>
    </source>
</evidence>
<evidence type="ECO:0000313" key="4">
    <source>
        <dbReference type="Proteomes" id="UP000290588"/>
    </source>
</evidence>
<dbReference type="Proteomes" id="UP000262582">
    <property type="component" value="Chromosome"/>
</dbReference>
<name>A0A347U867_9BACT</name>
<evidence type="ECO:0000313" key="3">
    <source>
        <dbReference type="Proteomes" id="UP000262582"/>
    </source>
</evidence>
<reference evidence="1 3" key="2">
    <citation type="submission" date="2018-08" db="EMBL/GenBank/DDBJ databases">
        <title>Complete genome of the Arcobacter ellisii type strain LMG 26155.</title>
        <authorList>
            <person name="Miller W.G."/>
            <person name="Yee E."/>
            <person name="Bono J.L."/>
        </authorList>
    </citation>
    <scope>NUCLEOTIDE SEQUENCE [LARGE SCALE GENOMIC DNA]</scope>
    <source>
        <strain evidence="1 3">LMG 26155</strain>
    </source>
</reference>
<organism evidence="2 4">
    <name type="scientific">Arcobacter ellisii</name>
    <dbReference type="NCBI Taxonomy" id="913109"/>
    <lineage>
        <taxon>Bacteria</taxon>
        <taxon>Pseudomonadati</taxon>
        <taxon>Campylobacterota</taxon>
        <taxon>Epsilonproteobacteria</taxon>
        <taxon>Campylobacterales</taxon>
        <taxon>Arcobacteraceae</taxon>
        <taxon>Arcobacter</taxon>
    </lineage>
</organism>
<dbReference type="EMBL" id="NXIG01000007">
    <property type="protein sequence ID" value="RXI30366.1"/>
    <property type="molecule type" value="Genomic_DNA"/>
</dbReference>
<accession>A0A347U867</accession>
<keyword evidence="3" id="KW-1185">Reference proteome</keyword>
<dbReference type="AlphaFoldDB" id="A0A347U867"/>
<proteinExistence type="predicted"/>
<dbReference type="Proteomes" id="UP000290588">
    <property type="component" value="Unassembled WGS sequence"/>
</dbReference>
<dbReference type="KEGG" id="aell:AELL_1382"/>
<sequence>MAKSKKLIIDLSKENLFFEERNQTIKLLNFKTETMSLDIAIFEKEKFIKNSTMVFAHLPKKLKAKLNPTGK</sequence>